<reference evidence="3 4" key="1">
    <citation type="submission" date="2020-08" db="EMBL/GenBank/DDBJ databases">
        <title>Genomic Encyclopedia of Type Strains, Phase IV (KMG-IV): sequencing the most valuable type-strain genomes for metagenomic binning, comparative biology and taxonomic classification.</title>
        <authorList>
            <person name="Goeker M."/>
        </authorList>
    </citation>
    <scope>NUCLEOTIDE SEQUENCE [LARGE SCALE GENOMIC DNA]</scope>
    <source>
        <strain evidence="3 4">DSM 104969</strain>
    </source>
</reference>
<evidence type="ECO:0000313" key="3">
    <source>
        <dbReference type="EMBL" id="MBB4034373.1"/>
    </source>
</evidence>
<feature type="domain" description="4'-phosphopantetheinyl transferase" evidence="2">
    <location>
        <begin position="104"/>
        <end position="192"/>
    </location>
</feature>
<keyword evidence="1 3" id="KW-0808">Transferase</keyword>
<sequence length="209" mass="24328">MLYLKEYITASTFVGIWKIEESRDELLSFLSCHEWIQNIYSIKSESRVLEILCARILMKELMGEEKEVYYNQSGKPFLTDKSYHISVSHTKGYVAVAVNQVKHIGLDIEQISEKIRRVQSRLIAGSEYIDKENELIHLLLHWSAKEAMFKFIDVEGVNFLSNLFVDKFIPSQNGGTFRTSETRTEKAYKFNAYYKIDKDFVLVCLEADV</sequence>
<dbReference type="Pfam" id="PF01648">
    <property type="entry name" value="ACPS"/>
    <property type="match status" value="1"/>
</dbReference>
<gene>
    <name evidence="3" type="ORF">GGR21_000258</name>
</gene>
<comment type="caution">
    <text evidence="3">The sequence shown here is derived from an EMBL/GenBank/DDBJ whole genome shotgun (WGS) entry which is preliminary data.</text>
</comment>
<dbReference type="AlphaFoldDB" id="A0A840CRJ7"/>
<dbReference type="InterPro" id="IPR008278">
    <property type="entry name" value="4-PPantetheinyl_Trfase_dom"/>
</dbReference>
<organism evidence="3 4">
    <name type="scientific">Dysgonomonas hofstadii</name>
    <dbReference type="NCBI Taxonomy" id="637886"/>
    <lineage>
        <taxon>Bacteria</taxon>
        <taxon>Pseudomonadati</taxon>
        <taxon>Bacteroidota</taxon>
        <taxon>Bacteroidia</taxon>
        <taxon>Bacteroidales</taxon>
        <taxon>Dysgonomonadaceae</taxon>
        <taxon>Dysgonomonas</taxon>
    </lineage>
</organism>
<dbReference type="SUPFAM" id="SSF56214">
    <property type="entry name" value="4'-phosphopantetheinyl transferase"/>
    <property type="match status" value="2"/>
</dbReference>
<dbReference type="GO" id="GO:0000287">
    <property type="term" value="F:magnesium ion binding"/>
    <property type="evidence" value="ECO:0007669"/>
    <property type="project" value="InterPro"/>
</dbReference>
<keyword evidence="4" id="KW-1185">Reference proteome</keyword>
<proteinExistence type="predicted"/>
<evidence type="ECO:0000256" key="1">
    <source>
        <dbReference type="ARBA" id="ARBA00022679"/>
    </source>
</evidence>
<dbReference type="RefSeq" id="WP_183305315.1">
    <property type="nucleotide sequence ID" value="NZ_JACIEP010000001.1"/>
</dbReference>
<protein>
    <submittedName>
        <fullName evidence="3">Phosphopantetheinyl transferase</fullName>
    </submittedName>
</protein>
<dbReference type="InterPro" id="IPR037143">
    <property type="entry name" value="4-PPantetheinyl_Trfase_dom_sf"/>
</dbReference>
<name>A0A840CRJ7_9BACT</name>
<evidence type="ECO:0000259" key="2">
    <source>
        <dbReference type="Pfam" id="PF01648"/>
    </source>
</evidence>
<accession>A0A840CRJ7</accession>
<dbReference type="GO" id="GO:0008897">
    <property type="term" value="F:holo-[acyl-carrier-protein] synthase activity"/>
    <property type="evidence" value="ECO:0007669"/>
    <property type="project" value="InterPro"/>
</dbReference>
<dbReference type="Proteomes" id="UP000555103">
    <property type="component" value="Unassembled WGS sequence"/>
</dbReference>
<dbReference type="EMBL" id="JACIEP010000001">
    <property type="protein sequence ID" value="MBB4034373.1"/>
    <property type="molecule type" value="Genomic_DNA"/>
</dbReference>
<dbReference type="Gene3D" id="3.90.470.20">
    <property type="entry name" value="4'-phosphopantetheinyl transferase domain"/>
    <property type="match status" value="1"/>
</dbReference>
<evidence type="ECO:0000313" key="4">
    <source>
        <dbReference type="Proteomes" id="UP000555103"/>
    </source>
</evidence>